<dbReference type="Proteomes" id="UP000053660">
    <property type="component" value="Unassembled WGS sequence"/>
</dbReference>
<dbReference type="AlphaFoldDB" id="A0A0B1TQ63"/>
<evidence type="ECO:0000313" key="1">
    <source>
        <dbReference type="EMBL" id="KHJ99638.1"/>
    </source>
</evidence>
<reference evidence="1 2" key="1">
    <citation type="submission" date="2014-03" db="EMBL/GenBank/DDBJ databases">
        <title>Draft genome of the hookworm Oesophagostomum dentatum.</title>
        <authorList>
            <person name="Mitreva M."/>
        </authorList>
    </citation>
    <scope>NUCLEOTIDE SEQUENCE [LARGE SCALE GENOMIC DNA]</scope>
    <source>
        <strain evidence="1 2">OD-Hann</strain>
    </source>
</reference>
<name>A0A0B1TQ63_OESDE</name>
<accession>A0A0B1TQ63</accession>
<proteinExistence type="predicted"/>
<dbReference type="EMBL" id="KN549211">
    <property type="protein sequence ID" value="KHJ99638.1"/>
    <property type="molecule type" value="Genomic_DNA"/>
</dbReference>
<evidence type="ECO:0000313" key="2">
    <source>
        <dbReference type="Proteomes" id="UP000053660"/>
    </source>
</evidence>
<sequence length="94" mass="10427">MNEKARQHVQSCANIHPDLLAQIHDLIPAEAGVMKHGMACLMISPKPAKAAHPPRRCESAALNAFDWKTVGKLREAREAGNQRWTHIETAPEAR</sequence>
<keyword evidence="2" id="KW-1185">Reference proteome</keyword>
<gene>
    <name evidence="1" type="ORF">OESDEN_00355</name>
</gene>
<organism evidence="1 2">
    <name type="scientific">Oesophagostomum dentatum</name>
    <name type="common">Nodular worm</name>
    <dbReference type="NCBI Taxonomy" id="61180"/>
    <lineage>
        <taxon>Eukaryota</taxon>
        <taxon>Metazoa</taxon>
        <taxon>Ecdysozoa</taxon>
        <taxon>Nematoda</taxon>
        <taxon>Chromadorea</taxon>
        <taxon>Rhabditida</taxon>
        <taxon>Rhabditina</taxon>
        <taxon>Rhabditomorpha</taxon>
        <taxon>Strongyloidea</taxon>
        <taxon>Strongylidae</taxon>
        <taxon>Oesophagostomum</taxon>
    </lineage>
</organism>
<protein>
    <submittedName>
        <fullName evidence="1">Uncharacterized protein</fullName>
    </submittedName>
</protein>